<dbReference type="RefSeq" id="WP_063155290.1">
    <property type="nucleotide sequence ID" value="NZ_FJZI01000007.1"/>
</dbReference>
<feature type="domain" description="NrS-1 polymerase-like helicase" evidence="1">
    <location>
        <begin position="157"/>
        <end position="262"/>
    </location>
</feature>
<accession>A0A822WRR4</accession>
<comment type="caution">
    <text evidence="2">The sequence shown here is derived from an EMBL/GenBank/DDBJ whole genome shotgun (WGS) entry which is preliminary data.</text>
</comment>
<name>A0A822WRR4_9ENTR</name>
<gene>
    <name evidence="2" type="ORF">SAMEA2273372_03221</name>
</gene>
<dbReference type="AlphaFoldDB" id="A0A822WRR4"/>
<dbReference type="Proteomes" id="UP000076063">
    <property type="component" value="Unassembled WGS sequence"/>
</dbReference>
<sequence>MIQKTTTHSATLPVEAFSLHLRSQGYALISLPGGVKLRNINTCTDHGLDSLAVHYARFSGGSWNPQWQSVVFRTLPFIAQSIFNPALPSGLSEDGTLNTYRRFSSDKAPVDILTPWFEYLVRMFPDETDRTNVCAWLAHCFQRPEERPTWHLVIPSDTGTGKGFLFQQILTPLLAGQTKHYSSYAQLTEKHNGALADNLIIVFDDPPKASRRVAESLKSIQTEPTVDIRPLYENARKVATYTRFMTFSNSPTPIEVDDNDRRHYATHFIKHQVDHDETAAFIVRLSDWLEAGGLEAIYRWFMQYDLSDFNPYRPPHSEALERMKQASVSPAESEAAVFTESHQVFSFNAFREGCPAFSRDNEATDWLSKHGYTSARLFTLTRFKDTPLTKGALWYHSDMDKGHAREWYLSKYYPQIEAA</sequence>
<evidence type="ECO:0000313" key="2">
    <source>
        <dbReference type="EMBL" id="CZX80629.1"/>
    </source>
</evidence>
<evidence type="ECO:0000259" key="1">
    <source>
        <dbReference type="Pfam" id="PF19263"/>
    </source>
</evidence>
<organism evidence="2 3">
    <name type="scientific">Enterobacter bugandensis</name>
    <dbReference type="NCBI Taxonomy" id="881260"/>
    <lineage>
        <taxon>Bacteria</taxon>
        <taxon>Pseudomonadati</taxon>
        <taxon>Pseudomonadota</taxon>
        <taxon>Gammaproteobacteria</taxon>
        <taxon>Enterobacterales</taxon>
        <taxon>Enterobacteriaceae</taxon>
        <taxon>Enterobacter</taxon>
    </lineage>
</organism>
<protein>
    <recommendedName>
        <fullName evidence="1">NrS-1 polymerase-like helicase domain-containing protein</fullName>
    </recommendedName>
</protein>
<dbReference type="EMBL" id="FJZI01000007">
    <property type="protein sequence ID" value="CZX80629.1"/>
    <property type="molecule type" value="Genomic_DNA"/>
</dbReference>
<reference evidence="2 3" key="1">
    <citation type="submission" date="2016-03" db="EMBL/GenBank/DDBJ databases">
        <authorList>
            <consortium name="Pathogen Informatics"/>
        </authorList>
    </citation>
    <scope>NUCLEOTIDE SEQUENCE [LARGE SCALE GENOMIC DNA]</scope>
    <source>
        <strain evidence="3">e1527</strain>
    </source>
</reference>
<proteinExistence type="predicted"/>
<dbReference type="InterPro" id="IPR045455">
    <property type="entry name" value="NrS-1_pol-like_helicase"/>
</dbReference>
<evidence type="ECO:0000313" key="3">
    <source>
        <dbReference type="Proteomes" id="UP000076063"/>
    </source>
</evidence>
<dbReference type="Pfam" id="PF19263">
    <property type="entry name" value="DUF5906"/>
    <property type="match status" value="1"/>
</dbReference>